<dbReference type="SUPFAM" id="SSF55326">
    <property type="entry name" value="PurM N-terminal domain-like"/>
    <property type="match status" value="1"/>
</dbReference>
<dbReference type="AlphaFoldDB" id="A0A2M6W3N2"/>
<comment type="caution">
    <text evidence="11">The sequence shown here is derived from an EMBL/GenBank/DDBJ whole genome shotgun (WGS) entry which is preliminary data.</text>
</comment>
<dbReference type="Gene3D" id="3.90.650.10">
    <property type="entry name" value="PurM-like C-terminal domain"/>
    <property type="match status" value="1"/>
</dbReference>
<dbReference type="InterPro" id="IPR004733">
    <property type="entry name" value="PurM_cligase"/>
</dbReference>
<evidence type="ECO:0000256" key="4">
    <source>
        <dbReference type="ARBA" id="ARBA00022598"/>
    </source>
</evidence>
<protein>
    <recommendedName>
        <fullName evidence="3">phosphoribosylformylglycinamidine cyclo-ligase</fullName>
        <ecNumber evidence="3">6.3.3.1</ecNumber>
    </recommendedName>
    <alternativeName>
        <fullName evidence="8">AIR synthase</fullName>
    </alternativeName>
    <alternativeName>
        <fullName evidence="7">Phosphoribosyl-aminoimidazole synthetase</fullName>
    </alternativeName>
</protein>
<dbReference type="GO" id="GO:0004641">
    <property type="term" value="F:phosphoribosylformylglycinamidine cyclo-ligase activity"/>
    <property type="evidence" value="ECO:0007669"/>
    <property type="project" value="UniProtKB-EC"/>
</dbReference>
<evidence type="ECO:0000256" key="2">
    <source>
        <dbReference type="ARBA" id="ARBA00010280"/>
    </source>
</evidence>
<dbReference type="InterPro" id="IPR036676">
    <property type="entry name" value="PurM-like_C_sf"/>
</dbReference>
<evidence type="ECO:0000256" key="5">
    <source>
        <dbReference type="ARBA" id="ARBA00022741"/>
    </source>
</evidence>
<keyword evidence="5" id="KW-0547">Nucleotide-binding</keyword>
<evidence type="ECO:0000256" key="3">
    <source>
        <dbReference type="ARBA" id="ARBA00013047"/>
    </source>
</evidence>
<dbReference type="SUPFAM" id="SSF56042">
    <property type="entry name" value="PurM C-terminal domain-like"/>
    <property type="match status" value="1"/>
</dbReference>
<evidence type="ECO:0000313" key="11">
    <source>
        <dbReference type="EMBL" id="PIT87406.1"/>
    </source>
</evidence>
<organism evidence="11 12">
    <name type="scientific">Candidatus Magasanikbacteria bacterium CG10_big_fil_rev_8_21_14_0_10_40_10</name>
    <dbReference type="NCBI Taxonomy" id="1974648"/>
    <lineage>
        <taxon>Bacteria</taxon>
        <taxon>Candidatus Magasanikiibacteriota</taxon>
    </lineage>
</organism>
<proteinExistence type="inferred from homology"/>
<keyword evidence="4 11" id="KW-0436">Ligase</keyword>
<evidence type="ECO:0000259" key="10">
    <source>
        <dbReference type="Pfam" id="PF02769"/>
    </source>
</evidence>
<evidence type="ECO:0000256" key="1">
    <source>
        <dbReference type="ARBA" id="ARBA00004686"/>
    </source>
</evidence>
<dbReference type="Gene3D" id="3.30.1330.10">
    <property type="entry name" value="PurM-like, N-terminal domain"/>
    <property type="match status" value="1"/>
</dbReference>
<gene>
    <name evidence="11" type="ORF">COU31_03115</name>
</gene>
<dbReference type="GO" id="GO:0046084">
    <property type="term" value="P:adenine biosynthetic process"/>
    <property type="evidence" value="ECO:0007669"/>
    <property type="project" value="TreeGrafter"/>
</dbReference>
<dbReference type="Proteomes" id="UP000231183">
    <property type="component" value="Unassembled WGS sequence"/>
</dbReference>
<keyword evidence="6" id="KW-0067">ATP-binding</keyword>
<evidence type="ECO:0000256" key="6">
    <source>
        <dbReference type="ARBA" id="ARBA00022840"/>
    </source>
</evidence>
<comment type="pathway">
    <text evidence="1">Purine metabolism; IMP biosynthesis via de novo pathway; 5-amino-1-(5-phospho-D-ribosyl)imidazole from N(2)-formyl-N(1)-(5-phospho-D-ribosyl)glycinamide: step 2/2.</text>
</comment>
<comment type="catalytic activity">
    <reaction evidence="9">
        <text>2-formamido-N(1)-(5-O-phospho-beta-D-ribosyl)acetamidine + ATP = 5-amino-1-(5-phospho-beta-D-ribosyl)imidazole + ADP + phosphate + H(+)</text>
        <dbReference type="Rhea" id="RHEA:23032"/>
        <dbReference type="ChEBI" id="CHEBI:15378"/>
        <dbReference type="ChEBI" id="CHEBI:30616"/>
        <dbReference type="ChEBI" id="CHEBI:43474"/>
        <dbReference type="ChEBI" id="CHEBI:137981"/>
        <dbReference type="ChEBI" id="CHEBI:147287"/>
        <dbReference type="ChEBI" id="CHEBI:456216"/>
        <dbReference type="EC" id="6.3.3.1"/>
    </reaction>
</comment>
<reference evidence="12" key="1">
    <citation type="submission" date="2017-09" db="EMBL/GenBank/DDBJ databases">
        <title>Depth-based differentiation of microbial function through sediment-hosted aquifers and enrichment of novel symbionts in the deep terrestrial subsurface.</title>
        <authorList>
            <person name="Probst A.J."/>
            <person name="Ladd B."/>
            <person name="Jarett J.K."/>
            <person name="Geller-Mcgrath D.E."/>
            <person name="Sieber C.M.K."/>
            <person name="Emerson J.B."/>
            <person name="Anantharaman K."/>
            <person name="Thomas B.C."/>
            <person name="Malmstrom R."/>
            <person name="Stieglmeier M."/>
            <person name="Klingl A."/>
            <person name="Woyke T."/>
            <person name="Ryan C.M."/>
            <person name="Banfield J.F."/>
        </authorList>
    </citation>
    <scope>NUCLEOTIDE SEQUENCE [LARGE SCALE GENOMIC DNA]</scope>
</reference>
<dbReference type="Pfam" id="PF02769">
    <property type="entry name" value="AIRS_C"/>
    <property type="match status" value="1"/>
</dbReference>
<dbReference type="PANTHER" id="PTHR10520">
    <property type="entry name" value="TRIFUNCTIONAL PURINE BIOSYNTHETIC PROTEIN ADENOSINE-3-RELATED"/>
    <property type="match status" value="1"/>
</dbReference>
<dbReference type="GO" id="GO:0006189">
    <property type="term" value="P:'de novo' IMP biosynthetic process"/>
    <property type="evidence" value="ECO:0007669"/>
    <property type="project" value="UniProtKB-UniPathway"/>
</dbReference>
<evidence type="ECO:0000256" key="8">
    <source>
        <dbReference type="ARBA" id="ARBA00032931"/>
    </source>
</evidence>
<dbReference type="InterPro" id="IPR010918">
    <property type="entry name" value="PurM-like_C_dom"/>
</dbReference>
<name>A0A2M6W3N2_9BACT</name>
<dbReference type="EMBL" id="PFBX01000029">
    <property type="protein sequence ID" value="PIT87406.1"/>
    <property type="molecule type" value="Genomic_DNA"/>
</dbReference>
<comment type="similarity">
    <text evidence="2">Belongs to the AIR synthase family.</text>
</comment>
<sequence>MNTNFELAEAIKNYSQPVLIQNMAGAGAKLALAEKMNKFDEIGLDLINYCCNNILANNAKPIGFSFYLTGGHLKEEIKTAMDKSIVQAASDNSIALLNHETLPTSNETQTNARDIVACVTGLAQKDQPANGSEIAPGDIVLGFACNGLPANGFELAQKLFFEIGGYKTDSNIFELKKNVGLTLLEPHLSYVKPITQIKSAGIKIKGISHITNGGFFNNIPAFLPLNCNVEIKKGTWPILPVFEVLKRLGNLDELEMYRKFNMGIGLIIIISAHDADKARQIALSHFEQGIYRIGQVVESKNRVQLV</sequence>
<dbReference type="GO" id="GO:0005524">
    <property type="term" value="F:ATP binding"/>
    <property type="evidence" value="ECO:0007669"/>
    <property type="project" value="UniProtKB-KW"/>
</dbReference>
<dbReference type="UniPathway" id="UPA00074">
    <property type="reaction ID" value="UER00129"/>
</dbReference>
<accession>A0A2M6W3N2</accession>
<evidence type="ECO:0000256" key="9">
    <source>
        <dbReference type="ARBA" id="ARBA00049057"/>
    </source>
</evidence>
<dbReference type="EC" id="6.3.3.1" evidence="3"/>
<dbReference type="InterPro" id="IPR036921">
    <property type="entry name" value="PurM-like_N_sf"/>
</dbReference>
<evidence type="ECO:0000256" key="7">
    <source>
        <dbReference type="ARBA" id="ARBA00031908"/>
    </source>
</evidence>
<dbReference type="PANTHER" id="PTHR10520:SF12">
    <property type="entry name" value="TRIFUNCTIONAL PURINE BIOSYNTHETIC PROTEIN ADENOSINE-3"/>
    <property type="match status" value="1"/>
</dbReference>
<dbReference type="GO" id="GO:0005829">
    <property type="term" value="C:cytosol"/>
    <property type="evidence" value="ECO:0007669"/>
    <property type="project" value="TreeGrafter"/>
</dbReference>
<evidence type="ECO:0000313" key="12">
    <source>
        <dbReference type="Proteomes" id="UP000231183"/>
    </source>
</evidence>
<dbReference type="GO" id="GO:0004637">
    <property type="term" value="F:phosphoribosylamine-glycine ligase activity"/>
    <property type="evidence" value="ECO:0007669"/>
    <property type="project" value="TreeGrafter"/>
</dbReference>
<feature type="domain" description="PurM-like C-terminal" evidence="10">
    <location>
        <begin position="136"/>
        <end position="301"/>
    </location>
</feature>